<feature type="transmembrane region" description="Helical" evidence="1">
    <location>
        <begin position="104"/>
        <end position="132"/>
    </location>
</feature>
<comment type="caution">
    <text evidence="2">The sequence shown here is derived from an EMBL/GenBank/DDBJ whole genome shotgun (WGS) entry which is preliminary data.</text>
</comment>
<dbReference type="OrthoDB" id="86125at2"/>
<keyword evidence="1" id="KW-1133">Transmembrane helix</keyword>
<evidence type="ECO:0000256" key="1">
    <source>
        <dbReference type="SAM" id="Phobius"/>
    </source>
</evidence>
<feature type="transmembrane region" description="Helical" evidence="1">
    <location>
        <begin position="417"/>
        <end position="438"/>
    </location>
</feature>
<feature type="transmembrane region" description="Helical" evidence="1">
    <location>
        <begin position="60"/>
        <end position="81"/>
    </location>
</feature>
<feature type="transmembrane region" description="Helical" evidence="1">
    <location>
        <begin position="261"/>
        <end position="280"/>
    </location>
</feature>
<dbReference type="AlphaFoldDB" id="A0A3D8GUW8"/>
<proteinExistence type="predicted"/>
<feature type="transmembrane region" description="Helical" evidence="1">
    <location>
        <begin position="144"/>
        <end position="165"/>
    </location>
</feature>
<organism evidence="2 3">
    <name type="scientific">Neobacillus piezotolerans</name>
    <dbReference type="NCBI Taxonomy" id="2259171"/>
    <lineage>
        <taxon>Bacteria</taxon>
        <taxon>Bacillati</taxon>
        <taxon>Bacillota</taxon>
        <taxon>Bacilli</taxon>
        <taxon>Bacillales</taxon>
        <taxon>Bacillaceae</taxon>
        <taxon>Neobacillus</taxon>
    </lineage>
</organism>
<gene>
    <name evidence="2" type="ORF">DRW41_00860</name>
</gene>
<keyword evidence="3" id="KW-1185">Reference proteome</keyword>
<protein>
    <submittedName>
        <fullName evidence="2">GntP family permease</fullName>
    </submittedName>
</protein>
<keyword evidence="1" id="KW-0812">Transmembrane</keyword>
<dbReference type="GO" id="GO:0005886">
    <property type="term" value="C:plasma membrane"/>
    <property type="evidence" value="ECO:0007669"/>
    <property type="project" value="TreeGrafter"/>
</dbReference>
<evidence type="ECO:0000313" key="3">
    <source>
        <dbReference type="Proteomes" id="UP000257144"/>
    </source>
</evidence>
<feature type="transmembrane region" description="Helical" evidence="1">
    <location>
        <begin position="336"/>
        <end position="360"/>
    </location>
</feature>
<dbReference type="EMBL" id="QNQT01000001">
    <property type="protein sequence ID" value="RDU38152.1"/>
    <property type="molecule type" value="Genomic_DNA"/>
</dbReference>
<reference evidence="2 3" key="1">
    <citation type="submission" date="2018-07" db="EMBL/GenBank/DDBJ databases">
        <title>Bacillus sp. YLB-04 draft genome sequence.</title>
        <authorList>
            <person name="Yu L."/>
            <person name="Tang X."/>
        </authorList>
    </citation>
    <scope>NUCLEOTIDE SEQUENCE [LARGE SCALE GENOMIC DNA]</scope>
    <source>
        <strain evidence="2 3">YLB-04</strain>
    </source>
</reference>
<dbReference type="PANTHER" id="PTHR30354">
    <property type="entry name" value="GNT FAMILY GLUCONATE TRANSPORTER"/>
    <property type="match status" value="1"/>
</dbReference>
<sequence length="439" mass="46004">MEIIQVIGILLGIALIIYGAMKGYSILVVAPLASIIVILTNQLDLFSSLIGKENSYMTGLTGFVINFFAVFLLGAILAKYIDKSGAAQSIAEKILNKTGTQNPFSVLVALLIITAILTYGGVSLFVVVFVLLPLAKPLFKQLNIAWNLVTIPIQVGLGTFTMTMLPATPSIQNVVPTAYLGTTLTAAPLLGIIGAVVALAFGLWYMKFTLNKSLAKGETFADFNVKETNEELKENIPPFFISILPIVVLIGIIVAGSVLKVPNIIVIGLAASVIVSAILFKKYIPSQKAVINEGASGSIMPVFLTSSAVAFGVAITLAPGFTYISELILNIPGNPLISLSVASALFGGITGSASGALGIVMEAFGQSYLNMGLDPDVIHRVSAIASSTITLMPHNGAVLTFLALAGLTHKNGFKYQFVAVTGANVLALAAVLITAILIY</sequence>
<dbReference type="RefSeq" id="WP_115450075.1">
    <property type="nucleotide sequence ID" value="NZ_QNQT01000001.1"/>
</dbReference>
<feature type="transmembrane region" description="Helical" evidence="1">
    <location>
        <begin position="6"/>
        <end position="39"/>
    </location>
</feature>
<dbReference type="PANTHER" id="PTHR30354:SF7">
    <property type="entry name" value="BLL7963 PROTEIN"/>
    <property type="match status" value="1"/>
</dbReference>
<dbReference type="Pfam" id="PF02447">
    <property type="entry name" value="GntP_permease"/>
    <property type="match status" value="1"/>
</dbReference>
<keyword evidence="1" id="KW-0472">Membrane</keyword>
<accession>A0A3D8GUW8</accession>
<dbReference type="Proteomes" id="UP000257144">
    <property type="component" value="Unassembled WGS sequence"/>
</dbReference>
<dbReference type="GO" id="GO:0015128">
    <property type="term" value="F:gluconate transmembrane transporter activity"/>
    <property type="evidence" value="ECO:0007669"/>
    <property type="project" value="InterPro"/>
</dbReference>
<evidence type="ECO:0000313" key="2">
    <source>
        <dbReference type="EMBL" id="RDU38152.1"/>
    </source>
</evidence>
<feature type="transmembrane region" description="Helical" evidence="1">
    <location>
        <begin position="301"/>
        <end position="324"/>
    </location>
</feature>
<feature type="transmembrane region" description="Helical" evidence="1">
    <location>
        <begin position="185"/>
        <end position="206"/>
    </location>
</feature>
<feature type="transmembrane region" description="Helical" evidence="1">
    <location>
        <begin position="381"/>
        <end position="405"/>
    </location>
</feature>
<dbReference type="InterPro" id="IPR003474">
    <property type="entry name" value="Glcn_transporter"/>
</dbReference>
<name>A0A3D8GUW8_9BACI</name>
<feature type="transmembrane region" description="Helical" evidence="1">
    <location>
        <begin position="236"/>
        <end position="255"/>
    </location>
</feature>